<keyword evidence="5 7" id="KW-1133">Transmembrane helix</keyword>
<name>A0A095YHM0_9MICC</name>
<feature type="transmembrane region" description="Helical" evidence="7">
    <location>
        <begin position="150"/>
        <end position="176"/>
    </location>
</feature>
<evidence type="ECO:0000256" key="5">
    <source>
        <dbReference type="ARBA" id="ARBA00022989"/>
    </source>
</evidence>
<gene>
    <name evidence="10" type="ORF">HMPREF2128_00170</name>
</gene>
<comment type="caution">
    <text evidence="10">The sequence shown here is derived from an EMBL/GenBank/DDBJ whole genome shotgun (WGS) entry which is preliminary data.</text>
</comment>
<dbReference type="CDD" id="cd03228">
    <property type="entry name" value="ABCC_MRP_Like"/>
    <property type="match status" value="1"/>
</dbReference>
<dbReference type="Gene3D" id="1.20.1560.10">
    <property type="entry name" value="ABC transporter type 1, transmembrane domain"/>
    <property type="match status" value="1"/>
</dbReference>
<dbReference type="RefSeq" id="WP_035754243.1">
    <property type="nucleotide sequence ID" value="NZ_JRNH01000001.1"/>
</dbReference>
<evidence type="ECO:0000256" key="3">
    <source>
        <dbReference type="ARBA" id="ARBA00022741"/>
    </source>
</evidence>
<sequence>MPALNNGPAPEPASPIAAALRPAIPVLTAAVAAAALGGLTILGALWFTVQIVAAASLTHAIWACICWFIGGLLLSISSWLAHHGEAQFSARLRRDTARHLANMPMSTISRYGADALRRLVGEDIVALHHTVAHLPAEIATLAVVPLATTILLVTVAGPLALVALIPGLLAAAYYLFIVPRSSAKHGTETVRVMTDIRTAVDDYARGIRVSRIYSAQAGAAADYVNATRRFTENMVAWVRRVATLSSVAVALLQAVATYAIAYAIGYDQEPEVLTAMLLFGLAVVTPALRLGHGLDYVRAGRAGAERITAVLREPTVTGSTDHSDDPGLALIGVRIDQDDRTLIHNLSHTFPPGLLTAITGPSGSGKTTLLRAIAGLEKLERGAIQYPLREANSEKTASNSVLLIPQGGDVLAGTIRENIGLSTPEATDDAMSTALRRAQLDLPLDTATTTLSGGERQRVGLARAFLTDAPVILLDEPTSALDDETGRRLVSELRAFAAEESKTLLIVTHDHELVEDATAHLKLTGNSVTVSGGIR</sequence>
<dbReference type="InterPro" id="IPR011527">
    <property type="entry name" value="ABC1_TM_dom"/>
</dbReference>
<proteinExistence type="predicted"/>
<dbReference type="GO" id="GO:0034040">
    <property type="term" value="F:ATPase-coupled lipid transmembrane transporter activity"/>
    <property type="evidence" value="ECO:0007669"/>
    <property type="project" value="TreeGrafter"/>
</dbReference>
<dbReference type="GO" id="GO:0005524">
    <property type="term" value="F:ATP binding"/>
    <property type="evidence" value="ECO:0007669"/>
    <property type="project" value="UniProtKB-KW"/>
</dbReference>
<keyword evidence="6 7" id="KW-0472">Membrane</keyword>
<evidence type="ECO:0000256" key="2">
    <source>
        <dbReference type="ARBA" id="ARBA00022692"/>
    </source>
</evidence>
<feature type="transmembrane region" description="Helical" evidence="7">
    <location>
        <begin position="272"/>
        <end position="291"/>
    </location>
</feature>
<organism evidence="10 11">
    <name type="scientific">Pseudoglutamicibacter albus DNF00011</name>
    <dbReference type="NCBI Taxonomy" id="1401063"/>
    <lineage>
        <taxon>Bacteria</taxon>
        <taxon>Bacillati</taxon>
        <taxon>Actinomycetota</taxon>
        <taxon>Actinomycetes</taxon>
        <taxon>Micrococcales</taxon>
        <taxon>Micrococcaceae</taxon>
        <taxon>Pseudoglutamicibacter</taxon>
    </lineage>
</organism>
<keyword evidence="3" id="KW-0547">Nucleotide-binding</keyword>
<dbReference type="Proteomes" id="UP000053528">
    <property type="component" value="Unassembled WGS sequence"/>
</dbReference>
<dbReference type="PROSITE" id="PS50929">
    <property type="entry name" value="ABC_TM1F"/>
    <property type="match status" value="1"/>
</dbReference>
<keyword evidence="2 7" id="KW-0812">Transmembrane</keyword>
<evidence type="ECO:0000256" key="1">
    <source>
        <dbReference type="ARBA" id="ARBA00004651"/>
    </source>
</evidence>
<dbReference type="SUPFAM" id="SSF52540">
    <property type="entry name" value="P-loop containing nucleoside triphosphate hydrolases"/>
    <property type="match status" value="1"/>
</dbReference>
<evidence type="ECO:0000313" key="11">
    <source>
        <dbReference type="Proteomes" id="UP000053528"/>
    </source>
</evidence>
<feature type="transmembrane region" description="Helical" evidence="7">
    <location>
        <begin position="241"/>
        <end position="266"/>
    </location>
</feature>
<feature type="domain" description="ABC transmembrane type-1" evidence="9">
    <location>
        <begin position="16"/>
        <end position="299"/>
    </location>
</feature>
<dbReference type="PANTHER" id="PTHR24221">
    <property type="entry name" value="ATP-BINDING CASSETTE SUB-FAMILY B"/>
    <property type="match status" value="1"/>
</dbReference>
<accession>A0A095YHM0</accession>
<dbReference type="EMBL" id="JRNH01000001">
    <property type="protein sequence ID" value="KGF21758.1"/>
    <property type="molecule type" value="Genomic_DNA"/>
</dbReference>
<reference evidence="10 11" key="1">
    <citation type="submission" date="2014-07" db="EMBL/GenBank/DDBJ databases">
        <authorList>
            <person name="McCorrison J."/>
            <person name="Sanka R."/>
            <person name="Torralba M."/>
            <person name="Gillis M."/>
            <person name="Haft D.H."/>
            <person name="Methe B."/>
            <person name="Sutton G."/>
            <person name="Nelson K.E."/>
        </authorList>
    </citation>
    <scope>NUCLEOTIDE SEQUENCE [LARGE SCALE GENOMIC DNA]</scope>
    <source>
        <strain evidence="10 11">DNF00011</strain>
    </source>
</reference>
<dbReference type="InterPro" id="IPR027417">
    <property type="entry name" value="P-loop_NTPase"/>
</dbReference>
<evidence type="ECO:0000259" key="8">
    <source>
        <dbReference type="PROSITE" id="PS50893"/>
    </source>
</evidence>
<comment type="subcellular location">
    <subcellularLocation>
        <location evidence="1">Cell membrane</location>
        <topology evidence="1">Multi-pass membrane protein</topology>
    </subcellularLocation>
</comment>
<evidence type="ECO:0000313" key="10">
    <source>
        <dbReference type="EMBL" id="KGF21758.1"/>
    </source>
</evidence>
<evidence type="ECO:0000256" key="7">
    <source>
        <dbReference type="SAM" id="Phobius"/>
    </source>
</evidence>
<evidence type="ECO:0000259" key="9">
    <source>
        <dbReference type="PROSITE" id="PS50929"/>
    </source>
</evidence>
<feature type="transmembrane region" description="Helical" evidence="7">
    <location>
        <begin position="23"/>
        <end position="48"/>
    </location>
</feature>
<dbReference type="InterPro" id="IPR036640">
    <property type="entry name" value="ABC1_TM_sf"/>
</dbReference>
<dbReference type="PROSITE" id="PS50893">
    <property type="entry name" value="ABC_TRANSPORTER_2"/>
    <property type="match status" value="1"/>
</dbReference>
<dbReference type="SMART" id="SM00382">
    <property type="entry name" value="AAA"/>
    <property type="match status" value="1"/>
</dbReference>
<dbReference type="PROSITE" id="PS00211">
    <property type="entry name" value="ABC_TRANSPORTER_1"/>
    <property type="match status" value="1"/>
</dbReference>
<dbReference type="PANTHER" id="PTHR24221:SF654">
    <property type="entry name" value="ATP-BINDING CASSETTE SUB-FAMILY B MEMBER 6"/>
    <property type="match status" value="1"/>
</dbReference>
<evidence type="ECO:0000256" key="4">
    <source>
        <dbReference type="ARBA" id="ARBA00022840"/>
    </source>
</evidence>
<protein>
    <submittedName>
        <fullName evidence="10">ABC transporter</fullName>
    </submittedName>
</protein>
<dbReference type="GO" id="GO:0016887">
    <property type="term" value="F:ATP hydrolysis activity"/>
    <property type="evidence" value="ECO:0007669"/>
    <property type="project" value="InterPro"/>
</dbReference>
<dbReference type="InterPro" id="IPR003593">
    <property type="entry name" value="AAA+_ATPase"/>
</dbReference>
<dbReference type="InterPro" id="IPR039421">
    <property type="entry name" value="Type_1_exporter"/>
</dbReference>
<dbReference type="InterPro" id="IPR017871">
    <property type="entry name" value="ABC_transporter-like_CS"/>
</dbReference>
<dbReference type="Pfam" id="PF00005">
    <property type="entry name" value="ABC_tran"/>
    <property type="match status" value="1"/>
</dbReference>
<keyword evidence="4" id="KW-0067">ATP-binding</keyword>
<feature type="transmembrane region" description="Helical" evidence="7">
    <location>
        <begin position="60"/>
        <end position="81"/>
    </location>
</feature>
<dbReference type="Gene3D" id="3.40.50.300">
    <property type="entry name" value="P-loop containing nucleotide triphosphate hydrolases"/>
    <property type="match status" value="1"/>
</dbReference>
<dbReference type="GO" id="GO:0005886">
    <property type="term" value="C:plasma membrane"/>
    <property type="evidence" value="ECO:0007669"/>
    <property type="project" value="UniProtKB-SubCell"/>
</dbReference>
<dbReference type="SUPFAM" id="SSF90123">
    <property type="entry name" value="ABC transporter transmembrane region"/>
    <property type="match status" value="1"/>
</dbReference>
<dbReference type="AlphaFoldDB" id="A0A095YHM0"/>
<feature type="domain" description="ABC transporter" evidence="8">
    <location>
        <begin position="328"/>
        <end position="534"/>
    </location>
</feature>
<dbReference type="InterPro" id="IPR003439">
    <property type="entry name" value="ABC_transporter-like_ATP-bd"/>
</dbReference>
<dbReference type="Pfam" id="PF00664">
    <property type="entry name" value="ABC_membrane"/>
    <property type="match status" value="1"/>
</dbReference>
<dbReference type="GO" id="GO:0140359">
    <property type="term" value="F:ABC-type transporter activity"/>
    <property type="evidence" value="ECO:0007669"/>
    <property type="project" value="InterPro"/>
</dbReference>
<evidence type="ECO:0000256" key="6">
    <source>
        <dbReference type="ARBA" id="ARBA00023136"/>
    </source>
</evidence>